<proteinExistence type="predicted"/>
<sequence length="128" mass="14870">MFLVRYNLSIIALYMFVPLILDTVLHYGFNSIEEPIVLPLPFNSFFDDGPKWNLKFYVFLSLNWWFAVEMCAVLQGPVAHYAILSGYFRTEIQIFTEKIKVLKLDEGSKEEIDEQISAIVQSHSNLMV</sequence>
<feature type="non-terminal residue" evidence="2">
    <location>
        <position position="128"/>
    </location>
</feature>
<reference evidence="2 3" key="1">
    <citation type="submission" date="2020-02" db="EMBL/GenBank/DDBJ databases">
        <authorList>
            <person name="Ferguson B K."/>
        </authorList>
    </citation>
    <scope>NUCLEOTIDE SEQUENCE [LARGE SCALE GENOMIC DNA]</scope>
</reference>
<accession>A0A6H5GFN0</accession>
<keyword evidence="1" id="KW-1133">Transmembrane helix</keyword>
<evidence type="ECO:0000256" key="1">
    <source>
        <dbReference type="SAM" id="Phobius"/>
    </source>
</evidence>
<dbReference type="EMBL" id="CADCXU010010837">
    <property type="protein sequence ID" value="CAB0001455.1"/>
    <property type="molecule type" value="Genomic_DNA"/>
</dbReference>
<keyword evidence="1" id="KW-0472">Membrane</keyword>
<evidence type="ECO:0000313" key="2">
    <source>
        <dbReference type="EMBL" id="CAB0001455.1"/>
    </source>
</evidence>
<dbReference type="OrthoDB" id="6627700at2759"/>
<keyword evidence="1" id="KW-0812">Transmembrane</keyword>
<name>A0A6H5GFN0_9HEMI</name>
<gene>
    <name evidence="2" type="ORF">NTEN_LOCUS7242</name>
</gene>
<dbReference type="AlphaFoldDB" id="A0A6H5GFN0"/>
<evidence type="ECO:0000313" key="3">
    <source>
        <dbReference type="Proteomes" id="UP000479000"/>
    </source>
</evidence>
<feature type="transmembrane region" description="Helical" evidence="1">
    <location>
        <begin position="64"/>
        <end position="84"/>
    </location>
</feature>
<keyword evidence="3" id="KW-1185">Reference proteome</keyword>
<organism evidence="2 3">
    <name type="scientific">Nesidiocoris tenuis</name>
    <dbReference type="NCBI Taxonomy" id="355587"/>
    <lineage>
        <taxon>Eukaryota</taxon>
        <taxon>Metazoa</taxon>
        <taxon>Ecdysozoa</taxon>
        <taxon>Arthropoda</taxon>
        <taxon>Hexapoda</taxon>
        <taxon>Insecta</taxon>
        <taxon>Pterygota</taxon>
        <taxon>Neoptera</taxon>
        <taxon>Paraneoptera</taxon>
        <taxon>Hemiptera</taxon>
        <taxon>Heteroptera</taxon>
        <taxon>Panheteroptera</taxon>
        <taxon>Cimicomorpha</taxon>
        <taxon>Miridae</taxon>
        <taxon>Dicyphina</taxon>
        <taxon>Nesidiocoris</taxon>
    </lineage>
</organism>
<protein>
    <submittedName>
        <fullName evidence="2">Uncharacterized protein</fullName>
    </submittedName>
</protein>
<dbReference type="Proteomes" id="UP000479000">
    <property type="component" value="Unassembled WGS sequence"/>
</dbReference>
<feature type="transmembrane region" description="Helical" evidence="1">
    <location>
        <begin position="7"/>
        <end position="29"/>
    </location>
</feature>